<evidence type="ECO:0000313" key="3">
    <source>
        <dbReference type="Proteomes" id="UP001321749"/>
    </source>
</evidence>
<keyword evidence="3" id="KW-1185">Reference proteome</keyword>
<dbReference type="AlphaFoldDB" id="A0AAV9HQ97"/>
<name>A0AAV9HQ97_9PEZI</name>
<proteinExistence type="predicted"/>
<reference evidence="2" key="1">
    <citation type="journal article" date="2023" name="Mol. Phylogenet. Evol.">
        <title>Genome-scale phylogeny and comparative genomics of the fungal order Sordariales.</title>
        <authorList>
            <person name="Hensen N."/>
            <person name="Bonometti L."/>
            <person name="Westerberg I."/>
            <person name="Brannstrom I.O."/>
            <person name="Guillou S."/>
            <person name="Cros-Aarteil S."/>
            <person name="Calhoun S."/>
            <person name="Haridas S."/>
            <person name="Kuo A."/>
            <person name="Mondo S."/>
            <person name="Pangilinan J."/>
            <person name="Riley R."/>
            <person name="LaButti K."/>
            <person name="Andreopoulos B."/>
            <person name="Lipzen A."/>
            <person name="Chen C."/>
            <person name="Yan M."/>
            <person name="Daum C."/>
            <person name="Ng V."/>
            <person name="Clum A."/>
            <person name="Steindorff A."/>
            <person name="Ohm R.A."/>
            <person name="Martin F."/>
            <person name="Silar P."/>
            <person name="Natvig D.O."/>
            <person name="Lalanne C."/>
            <person name="Gautier V."/>
            <person name="Ament-Velasquez S.L."/>
            <person name="Kruys A."/>
            <person name="Hutchinson M.I."/>
            <person name="Powell A.J."/>
            <person name="Barry K."/>
            <person name="Miller A.N."/>
            <person name="Grigoriev I.V."/>
            <person name="Debuchy R."/>
            <person name="Gladieux P."/>
            <person name="Hiltunen Thoren M."/>
            <person name="Johannesson H."/>
        </authorList>
    </citation>
    <scope>NUCLEOTIDE SEQUENCE</scope>
    <source>
        <strain evidence="2">PSN324</strain>
    </source>
</reference>
<dbReference type="EMBL" id="MU864975">
    <property type="protein sequence ID" value="KAK4462240.1"/>
    <property type="molecule type" value="Genomic_DNA"/>
</dbReference>
<sequence length="214" mass="23104">MSRHSSSNGSDDPYAKGYLTIAKALKRPIQTLTYPDTTTNPSTRNHPSGRPPPQTRTAPIPVPHSNNNPSSGRDPGLYSDTGYRDHHRSPPSAPKDNYPRPRRAVSDSPCSSLDLSFGGSGSGSSSRRHGSDDDARPPPLTRSLPPSPGSSSSSSSSFSPSQASHRKEKGMTASQQWGYFDRSRRAEQRGETVPSGGHSYDRTMESEEGPLEEI</sequence>
<feature type="compositionally biased region" description="Polar residues" evidence="1">
    <location>
        <begin position="30"/>
        <end position="46"/>
    </location>
</feature>
<accession>A0AAV9HQ97</accession>
<feature type="compositionally biased region" description="Low complexity" evidence="1">
    <location>
        <begin position="149"/>
        <end position="163"/>
    </location>
</feature>
<feature type="compositionally biased region" description="Basic and acidic residues" evidence="1">
    <location>
        <begin position="181"/>
        <end position="190"/>
    </location>
</feature>
<feature type="compositionally biased region" description="Pro residues" evidence="1">
    <location>
        <begin position="137"/>
        <end position="148"/>
    </location>
</feature>
<evidence type="ECO:0000313" key="2">
    <source>
        <dbReference type="EMBL" id="KAK4462240.1"/>
    </source>
</evidence>
<evidence type="ECO:0000256" key="1">
    <source>
        <dbReference type="SAM" id="MobiDB-lite"/>
    </source>
</evidence>
<organism evidence="2 3">
    <name type="scientific">Cladorrhinum samala</name>
    <dbReference type="NCBI Taxonomy" id="585594"/>
    <lineage>
        <taxon>Eukaryota</taxon>
        <taxon>Fungi</taxon>
        <taxon>Dikarya</taxon>
        <taxon>Ascomycota</taxon>
        <taxon>Pezizomycotina</taxon>
        <taxon>Sordariomycetes</taxon>
        <taxon>Sordariomycetidae</taxon>
        <taxon>Sordariales</taxon>
        <taxon>Podosporaceae</taxon>
        <taxon>Cladorrhinum</taxon>
    </lineage>
</organism>
<protein>
    <submittedName>
        <fullName evidence="2">Uncharacterized protein</fullName>
    </submittedName>
</protein>
<dbReference type="Proteomes" id="UP001321749">
    <property type="component" value="Unassembled WGS sequence"/>
</dbReference>
<comment type="caution">
    <text evidence="2">The sequence shown here is derived from an EMBL/GenBank/DDBJ whole genome shotgun (WGS) entry which is preliminary data.</text>
</comment>
<feature type="region of interest" description="Disordered" evidence="1">
    <location>
        <begin position="26"/>
        <end position="214"/>
    </location>
</feature>
<reference evidence="2" key="2">
    <citation type="submission" date="2023-06" db="EMBL/GenBank/DDBJ databases">
        <authorList>
            <consortium name="Lawrence Berkeley National Laboratory"/>
            <person name="Mondo S.J."/>
            <person name="Hensen N."/>
            <person name="Bonometti L."/>
            <person name="Westerberg I."/>
            <person name="Brannstrom I.O."/>
            <person name="Guillou S."/>
            <person name="Cros-Aarteil S."/>
            <person name="Calhoun S."/>
            <person name="Haridas S."/>
            <person name="Kuo A."/>
            <person name="Pangilinan J."/>
            <person name="Riley R."/>
            <person name="Labutti K."/>
            <person name="Andreopoulos B."/>
            <person name="Lipzen A."/>
            <person name="Chen C."/>
            <person name="Yanf M."/>
            <person name="Daum C."/>
            <person name="Ng V."/>
            <person name="Clum A."/>
            <person name="Steindorff A."/>
            <person name="Ohm R."/>
            <person name="Martin F."/>
            <person name="Silar P."/>
            <person name="Natvig D."/>
            <person name="Lalanne C."/>
            <person name="Gautier V."/>
            <person name="Ament-Velasquez S.L."/>
            <person name="Kruys A."/>
            <person name="Hutchinson M.I."/>
            <person name="Powell A.J."/>
            <person name="Barry K."/>
            <person name="Miller A.N."/>
            <person name="Grigoriev I.V."/>
            <person name="Debuchy R."/>
            <person name="Gladieux P."/>
            <person name="Thoren M.H."/>
            <person name="Johannesson H."/>
        </authorList>
    </citation>
    <scope>NUCLEOTIDE SEQUENCE</scope>
    <source>
        <strain evidence="2">PSN324</strain>
    </source>
</reference>
<gene>
    <name evidence="2" type="ORF">QBC42DRAFT_286677</name>
</gene>